<dbReference type="AlphaFoldDB" id="A0A7Y0QH33"/>
<keyword evidence="2" id="KW-0812">Transmembrane</keyword>
<accession>A0A7Y0QH33</accession>
<feature type="region of interest" description="Disordered" evidence="1">
    <location>
        <begin position="56"/>
        <end position="96"/>
    </location>
</feature>
<gene>
    <name evidence="3" type="ORF">HIR71_00750</name>
</gene>
<feature type="compositionally biased region" description="Low complexity" evidence="1">
    <location>
        <begin position="56"/>
        <end position="69"/>
    </location>
</feature>
<name>A0A7Y0QH33_CELFI</name>
<evidence type="ECO:0000313" key="4">
    <source>
        <dbReference type="Proteomes" id="UP000562124"/>
    </source>
</evidence>
<keyword evidence="2" id="KW-0472">Membrane</keyword>
<organism evidence="3 4">
    <name type="scientific">Cellulomonas fimi</name>
    <dbReference type="NCBI Taxonomy" id="1708"/>
    <lineage>
        <taxon>Bacteria</taxon>
        <taxon>Bacillati</taxon>
        <taxon>Actinomycetota</taxon>
        <taxon>Actinomycetes</taxon>
        <taxon>Micrococcales</taxon>
        <taxon>Cellulomonadaceae</taxon>
        <taxon>Cellulomonas</taxon>
    </lineage>
</organism>
<evidence type="ECO:0008006" key="5">
    <source>
        <dbReference type="Google" id="ProtNLM"/>
    </source>
</evidence>
<sequence>MSTVLHPAGPNPPRVYWVRRLVVLVVLGAVVWGLVALGSIALGRFGPDDAAAAAGQTTAAEGAGETAADASDEGTGAGAVDAAEDDAEDAPAAPVDCTPDSLQLALTTDALEYAADADPVLRASITNIGDVPCTVDAGDATREVLITSGADRIWSTKDCAAPETASRQILLGTGAQDPAEITWQRVRSGEGCPAGLPEPRAGTYQAVLSLLGTSAQPAVFTLK</sequence>
<evidence type="ECO:0000313" key="3">
    <source>
        <dbReference type="EMBL" id="NMR18767.1"/>
    </source>
</evidence>
<dbReference type="EMBL" id="JABCJJ010000001">
    <property type="protein sequence ID" value="NMR18767.1"/>
    <property type="molecule type" value="Genomic_DNA"/>
</dbReference>
<evidence type="ECO:0000256" key="2">
    <source>
        <dbReference type="SAM" id="Phobius"/>
    </source>
</evidence>
<keyword evidence="2" id="KW-1133">Transmembrane helix</keyword>
<dbReference type="Proteomes" id="UP000562124">
    <property type="component" value="Unassembled WGS sequence"/>
</dbReference>
<evidence type="ECO:0000256" key="1">
    <source>
        <dbReference type="SAM" id="MobiDB-lite"/>
    </source>
</evidence>
<keyword evidence="4" id="KW-1185">Reference proteome</keyword>
<reference evidence="3 4" key="1">
    <citation type="submission" date="2020-04" db="EMBL/GenBank/DDBJ databases">
        <title>Sequencing and Assembly of C. fimi.</title>
        <authorList>
            <person name="Ramsey A.R."/>
        </authorList>
    </citation>
    <scope>NUCLEOTIDE SEQUENCE [LARGE SCALE GENOMIC DNA]</scope>
    <source>
        <strain evidence="3 4">SB</strain>
    </source>
</reference>
<proteinExistence type="predicted"/>
<feature type="transmembrane region" description="Helical" evidence="2">
    <location>
        <begin position="21"/>
        <end position="42"/>
    </location>
</feature>
<dbReference type="RefSeq" id="WP_169322689.1">
    <property type="nucleotide sequence ID" value="NZ_JABCJJ010000001.1"/>
</dbReference>
<protein>
    <recommendedName>
        <fullName evidence="5">DUF4232 domain-containing protein</fullName>
    </recommendedName>
</protein>
<comment type="caution">
    <text evidence="3">The sequence shown here is derived from an EMBL/GenBank/DDBJ whole genome shotgun (WGS) entry which is preliminary data.</text>
</comment>